<proteinExistence type="predicted"/>
<dbReference type="AlphaFoldDB" id="A0A7U9KMQ2"/>
<keyword evidence="2" id="KW-1185">Reference proteome</keyword>
<reference evidence="2" key="1">
    <citation type="submission" date="2015-07" db="EMBL/GenBank/DDBJ databases">
        <title>Draft Genome Sequences of Anaerolinea thermolimosa IMO-1, Bellilinea caldifistulae GOMI-1, Leptolinea tardivitalis YMTK-2, Levilinea saccharolytica KIBI-1,Longilinea arvoryzae KOME-1, Previously Described as Members of the Anaerolineaceae (Chloroflexi).</title>
        <authorList>
            <person name="Sekiguchi Y."/>
            <person name="Ohashi A."/>
            <person name="Matsuura N."/>
            <person name="Tourlousse M.D."/>
        </authorList>
    </citation>
    <scope>NUCLEOTIDE SEQUENCE [LARGE SCALE GENOMIC DNA]</scope>
    <source>
        <strain evidence="2">IMO-1</strain>
    </source>
</reference>
<accession>A0A7U9KMQ2</accession>
<dbReference type="RefSeq" id="WP_162787801.1">
    <property type="nucleotide sequence ID" value="NZ_DF967967.1"/>
</dbReference>
<dbReference type="Proteomes" id="UP000253922">
    <property type="component" value="Unassembled WGS sequence"/>
</dbReference>
<organism evidence="1 2">
    <name type="scientific">Anaerolinea thermolimosa</name>
    <dbReference type="NCBI Taxonomy" id="229919"/>
    <lineage>
        <taxon>Bacteria</taxon>
        <taxon>Bacillati</taxon>
        <taxon>Chloroflexota</taxon>
        <taxon>Anaerolineae</taxon>
        <taxon>Anaerolineales</taxon>
        <taxon>Anaerolineaceae</taxon>
        <taxon>Anaerolinea</taxon>
    </lineage>
</organism>
<dbReference type="InterPro" id="IPR027417">
    <property type="entry name" value="P-loop_NTPase"/>
</dbReference>
<dbReference type="EMBL" id="DF967967">
    <property type="protein sequence ID" value="GAP08692.1"/>
    <property type="molecule type" value="Genomic_DNA"/>
</dbReference>
<gene>
    <name evidence="1" type="ORF">ATHL_03599</name>
</gene>
<name>A0A7U9KMQ2_9CHLR</name>
<evidence type="ECO:0008006" key="3">
    <source>
        <dbReference type="Google" id="ProtNLM"/>
    </source>
</evidence>
<evidence type="ECO:0000313" key="1">
    <source>
        <dbReference type="EMBL" id="GAP08692.1"/>
    </source>
</evidence>
<evidence type="ECO:0000313" key="2">
    <source>
        <dbReference type="Proteomes" id="UP000253922"/>
    </source>
</evidence>
<sequence length="285" mass="32077">MPESLLSEFIRIRSNRLRAVRIEDDLPNAHLLEGYTLTAQALNALERIVDGFVNHARAWTLTGPYGSGKSFFGLFLAHLLDQRRHGHAAAWEIISRTSPLIAEQLQKTLGERGSLLTVAVTGARTTLQECLARGFLQVLEAENFPNDLKQTLESVSHGDSRTFLNWVKTFVSQTAQFREKTSGVLILFDEMGKALEHAASHPQENDVYLLQELAEFASRSNSHLLVFLGILHQSFEGYAALLDRATQREWAKVQGRFEDIPYQEPPLQQIRLLANAFEDPLITLT</sequence>
<dbReference type="SUPFAM" id="SSF52540">
    <property type="entry name" value="P-loop containing nucleoside triphosphate hydrolases"/>
    <property type="match status" value="1"/>
</dbReference>
<protein>
    <recommendedName>
        <fullName evidence="3">ATP-binding protein</fullName>
    </recommendedName>
</protein>